<evidence type="ECO:0000313" key="2">
    <source>
        <dbReference type="EMBL" id="CAG6761752.1"/>
    </source>
</evidence>
<accession>A0A8D9ACK5</accession>
<reference evidence="2" key="1">
    <citation type="submission" date="2021-05" db="EMBL/GenBank/DDBJ databases">
        <authorList>
            <person name="Alioto T."/>
            <person name="Alioto T."/>
            <person name="Gomez Garrido J."/>
        </authorList>
    </citation>
    <scope>NUCLEOTIDE SEQUENCE</scope>
</reference>
<organism evidence="2">
    <name type="scientific">Cacopsylla melanoneura</name>
    <dbReference type="NCBI Taxonomy" id="428564"/>
    <lineage>
        <taxon>Eukaryota</taxon>
        <taxon>Metazoa</taxon>
        <taxon>Ecdysozoa</taxon>
        <taxon>Arthropoda</taxon>
        <taxon>Hexapoda</taxon>
        <taxon>Insecta</taxon>
        <taxon>Pterygota</taxon>
        <taxon>Neoptera</taxon>
        <taxon>Paraneoptera</taxon>
        <taxon>Hemiptera</taxon>
        <taxon>Sternorrhyncha</taxon>
        <taxon>Psylloidea</taxon>
        <taxon>Psyllidae</taxon>
        <taxon>Psyllinae</taxon>
        <taxon>Cacopsylla</taxon>
    </lineage>
</organism>
<dbReference type="EMBL" id="HBUF01559731">
    <property type="protein sequence ID" value="CAG6761752.1"/>
    <property type="molecule type" value="Transcribed_RNA"/>
</dbReference>
<sequence length="105" mass="12366">MFLVSTMVVLNKYNGTLLSIHFSTYIQYNGIYYLGKRLPSFFFTAPLLSDPSKSYTYMVWSKISRNFAIKMVTIYQSSNFLFHMLVLLFLMYTRSFDHFGSTTIF</sequence>
<proteinExistence type="predicted"/>
<keyword evidence="1" id="KW-0472">Membrane</keyword>
<evidence type="ECO:0000256" key="1">
    <source>
        <dbReference type="SAM" id="Phobius"/>
    </source>
</evidence>
<feature type="transmembrane region" description="Helical" evidence="1">
    <location>
        <begin position="72"/>
        <end position="92"/>
    </location>
</feature>
<keyword evidence="1" id="KW-0812">Transmembrane</keyword>
<keyword evidence="1" id="KW-1133">Transmembrane helix</keyword>
<protein>
    <submittedName>
        <fullName evidence="2">Uncharacterized protein</fullName>
    </submittedName>
</protein>
<dbReference type="AlphaFoldDB" id="A0A8D9ACK5"/>
<name>A0A8D9ACK5_9HEMI</name>